<evidence type="ECO:0000313" key="2">
    <source>
        <dbReference type="Proteomes" id="UP001161139"/>
    </source>
</evidence>
<reference evidence="1" key="1">
    <citation type="submission" date="2022-09" db="EMBL/GenBank/DDBJ databases">
        <title>Intensive care unit water sources are persistently colonized with multi-drug resistant bacteria and are the site of extensive horizontal gene transfer of antibiotic resistance genes.</title>
        <authorList>
            <person name="Diorio-Toth L."/>
        </authorList>
    </citation>
    <scope>NUCLEOTIDE SEQUENCE</scope>
    <source>
        <strain evidence="1">GD03864</strain>
    </source>
</reference>
<dbReference type="AlphaFoldDB" id="A0ABD4XW06"/>
<organism evidence="1 2">
    <name type="scientific">Stutzerimonas stutzeri</name>
    <name type="common">Pseudomonas stutzeri</name>
    <dbReference type="NCBI Taxonomy" id="316"/>
    <lineage>
        <taxon>Bacteria</taxon>
        <taxon>Pseudomonadati</taxon>
        <taxon>Pseudomonadota</taxon>
        <taxon>Gammaproteobacteria</taxon>
        <taxon>Pseudomonadales</taxon>
        <taxon>Pseudomonadaceae</taxon>
        <taxon>Stutzerimonas</taxon>
    </lineage>
</organism>
<comment type="caution">
    <text evidence="1">The sequence shown here is derived from an EMBL/GenBank/DDBJ whole genome shotgun (WGS) entry which is preliminary data.</text>
</comment>
<sequence>MPMKKKLDHQEALRMSVFAYREQLKLLREHEAMASRAPAPDLNPLGTEPIAHDAQRRYEQLQQETYEALTKALYCLGMASVEWIAPRPDLGRFKGVIQPAFAAASSYRTMNIDGISVLTSDGPFISGLAKRLGITSAEIYQEPVKRVSAFEKAFWLITERMNETNKEASFQDGR</sequence>
<protein>
    <submittedName>
        <fullName evidence="1">Uncharacterized protein</fullName>
    </submittedName>
</protein>
<proteinExistence type="predicted"/>
<gene>
    <name evidence="1" type="ORF">N5D09_02225</name>
</gene>
<name>A0ABD4XW06_STUST</name>
<accession>A0ABD4XW06</accession>
<evidence type="ECO:0000313" key="1">
    <source>
        <dbReference type="EMBL" id="MDH0686901.1"/>
    </source>
</evidence>
<dbReference type="Proteomes" id="UP001161139">
    <property type="component" value="Unassembled WGS sequence"/>
</dbReference>
<dbReference type="EMBL" id="JAOCDG010000003">
    <property type="protein sequence ID" value="MDH0686901.1"/>
    <property type="molecule type" value="Genomic_DNA"/>
</dbReference>
<dbReference type="RefSeq" id="WP_279648919.1">
    <property type="nucleotide sequence ID" value="NZ_JAOCDG010000003.1"/>
</dbReference>